<dbReference type="InterPro" id="IPR036271">
    <property type="entry name" value="Tet_transcr_reg_TetR-rel_C_sf"/>
</dbReference>
<keyword evidence="3" id="KW-0804">Transcription</keyword>
<dbReference type="PROSITE" id="PS50977">
    <property type="entry name" value="HTH_TETR_2"/>
    <property type="match status" value="1"/>
</dbReference>
<name>A0A4R7FJD9_9MICO</name>
<dbReference type="SUPFAM" id="SSF48498">
    <property type="entry name" value="Tetracyclin repressor-like, C-terminal domain"/>
    <property type="match status" value="1"/>
</dbReference>
<dbReference type="Gene3D" id="1.10.357.10">
    <property type="entry name" value="Tetracycline Repressor, domain 2"/>
    <property type="match status" value="1"/>
</dbReference>
<dbReference type="Gene3D" id="1.10.10.60">
    <property type="entry name" value="Homeodomain-like"/>
    <property type="match status" value="1"/>
</dbReference>
<dbReference type="InterPro" id="IPR050109">
    <property type="entry name" value="HTH-type_TetR-like_transc_reg"/>
</dbReference>
<accession>A0A4R7FJD9</accession>
<dbReference type="SUPFAM" id="SSF46689">
    <property type="entry name" value="Homeodomain-like"/>
    <property type="match status" value="1"/>
</dbReference>
<organism evidence="6 7">
    <name type="scientific">Amnibacterium kyonggiense</name>
    <dbReference type="NCBI Taxonomy" id="595671"/>
    <lineage>
        <taxon>Bacteria</taxon>
        <taxon>Bacillati</taxon>
        <taxon>Actinomycetota</taxon>
        <taxon>Actinomycetes</taxon>
        <taxon>Micrococcales</taxon>
        <taxon>Microbacteriaceae</taxon>
        <taxon>Amnibacterium</taxon>
    </lineage>
</organism>
<evidence type="ECO:0000259" key="5">
    <source>
        <dbReference type="PROSITE" id="PS50977"/>
    </source>
</evidence>
<dbReference type="PRINTS" id="PR00455">
    <property type="entry name" value="HTHTETR"/>
</dbReference>
<evidence type="ECO:0000256" key="1">
    <source>
        <dbReference type="ARBA" id="ARBA00023015"/>
    </source>
</evidence>
<evidence type="ECO:0000256" key="3">
    <source>
        <dbReference type="ARBA" id="ARBA00023163"/>
    </source>
</evidence>
<protein>
    <submittedName>
        <fullName evidence="6">TetR family transcriptional regulator</fullName>
    </submittedName>
</protein>
<dbReference type="OrthoDB" id="71867at2"/>
<feature type="domain" description="HTH tetR-type" evidence="5">
    <location>
        <begin position="6"/>
        <end position="66"/>
    </location>
</feature>
<dbReference type="RefSeq" id="WP_133767396.1">
    <property type="nucleotide sequence ID" value="NZ_BAAARP010000001.1"/>
</dbReference>
<dbReference type="GO" id="GO:0003700">
    <property type="term" value="F:DNA-binding transcription factor activity"/>
    <property type="evidence" value="ECO:0007669"/>
    <property type="project" value="TreeGrafter"/>
</dbReference>
<dbReference type="AlphaFoldDB" id="A0A4R7FJD9"/>
<gene>
    <name evidence="6" type="ORF">CLV52_3317</name>
</gene>
<dbReference type="EMBL" id="SOAM01000003">
    <property type="protein sequence ID" value="TDS76197.1"/>
    <property type="molecule type" value="Genomic_DNA"/>
</dbReference>
<feature type="DNA-binding region" description="H-T-H motif" evidence="4">
    <location>
        <begin position="29"/>
        <end position="48"/>
    </location>
</feature>
<sequence length="190" mass="19926">MPTPARTDRDAIVAAACALLEEGGTDAVTMQAVAERVGVRSPSLYKHVANRRALLDLVVGAAVADLDARSGAARGPEDARRSITAQVEGLRRFARERPRAWALVMGIAPDGPQPTTESAEASVRSLLEAVAELTGPEHALDGARLVVAWANGFIAMELAGAHRLGGDLDGAWRWGLDRMVDALGSDRAAG</sequence>
<evidence type="ECO:0000256" key="4">
    <source>
        <dbReference type="PROSITE-ProRule" id="PRU00335"/>
    </source>
</evidence>
<dbReference type="Proteomes" id="UP000295344">
    <property type="component" value="Unassembled WGS sequence"/>
</dbReference>
<keyword evidence="7" id="KW-1185">Reference proteome</keyword>
<dbReference type="InterPro" id="IPR009057">
    <property type="entry name" value="Homeodomain-like_sf"/>
</dbReference>
<dbReference type="GO" id="GO:0000976">
    <property type="term" value="F:transcription cis-regulatory region binding"/>
    <property type="evidence" value="ECO:0007669"/>
    <property type="project" value="TreeGrafter"/>
</dbReference>
<dbReference type="Pfam" id="PF13305">
    <property type="entry name" value="TetR_C_33"/>
    <property type="match status" value="1"/>
</dbReference>
<keyword evidence="2 4" id="KW-0238">DNA-binding</keyword>
<comment type="caution">
    <text evidence="6">The sequence shown here is derived from an EMBL/GenBank/DDBJ whole genome shotgun (WGS) entry which is preliminary data.</text>
</comment>
<dbReference type="PANTHER" id="PTHR30055">
    <property type="entry name" value="HTH-TYPE TRANSCRIPTIONAL REGULATOR RUTR"/>
    <property type="match status" value="1"/>
</dbReference>
<proteinExistence type="predicted"/>
<evidence type="ECO:0000313" key="6">
    <source>
        <dbReference type="EMBL" id="TDS76197.1"/>
    </source>
</evidence>
<dbReference type="InterPro" id="IPR001647">
    <property type="entry name" value="HTH_TetR"/>
</dbReference>
<reference evidence="6 7" key="1">
    <citation type="submission" date="2019-03" db="EMBL/GenBank/DDBJ databases">
        <title>Genomic Encyclopedia of Archaeal and Bacterial Type Strains, Phase II (KMG-II): from individual species to whole genera.</title>
        <authorList>
            <person name="Goeker M."/>
        </authorList>
    </citation>
    <scope>NUCLEOTIDE SEQUENCE [LARGE SCALE GENOMIC DNA]</scope>
    <source>
        <strain evidence="6 7">DSM 24782</strain>
    </source>
</reference>
<dbReference type="PANTHER" id="PTHR30055:SF239">
    <property type="entry name" value="TRANSCRIPTIONAL REGULATORY PROTEIN"/>
    <property type="match status" value="1"/>
</dbReference>
<dbReference type="Pfam" id="PF00440">
    <property type="entry name" value="TetR_N"/>
    <property type="match status" value="1"/>
</dbReference>
<evidence type="ECO:0000313" key="7">
    <source>
        <dbReference type="Proteomes" id="UP000295344"/>
    </source>
</evidence>
<keyword evidence="1" id="KW-0805">Transcription regulation</keyword>
<dbReference type="InterPro" id="IPR025996">
    <property type="entry name" value="MT1864/Rv1816-like_C"/>
</dbReference>
<evidence type="ECO:0000256" key="2">
    <source>
        <dbReference type="ARBA" id="ARBA00023125"/>
    </source>
</evidence>